<reference evidence="1 2" key="1">
    <citation type="journal article" date="2020" name="Int. J. Med. Microbiol.">
        <title>Discovery of Paenibacillus larvae ERIC V: Phenotypic and genomic comparison to genotypes ERIC I-IV reveal different inventories of virulence factors which correlate with epidemiological prevalences of American Foulbrood.</title>
        <authorList>
            <person name="Beims H."/>
            <person name="Bunk B."/>
            <person name="Erler S."/>
            <person name="Mohr K.I."/>
            <person name="Sproer C."/>
            <person name="Pradella S."/>
            <person name="Gunther G."/>
            <person name="Rohde M."/>
            <person name="von der Ohe W."/>
            <person name="Steinert M."/>
        </authorList>
    </citation>
    <scope>NUCLEOTIDE SEQUENCE [LARGE SCALE GENOMIC DNA]</scope>
    <source>
        <strain evidence="1">Eric_V</strain>
        <plasmid evidence="1">unnamed1</plasmid>
    </source>
</reference>
<geneLocation type="plasmid" evidence="1 2">
    <name>unnamed1</name>
</geneLocation>
<evidence type="ECO:0000313" key="1">
    <source>
        <dbReference type="EMBL" id="QHZ54065.1"/>
    </source>
</evidence>
<evidence type="ECO:0000313" key="2">
    <source>
        <dbReference type="Proteomes" id="UP000464330"/>
    </source>
</evidence>
<name>A0A6C0QZB5_9BACL</name>
<dbReference type="Proteomes" id="UP000464330">
    <property type="component" value="Plasmid unnamed1"/>
</dbReference>
<dbReference type="AlphaFoldDB" id="A0A6C0QZB5"/>
<keyword evidence="1" id="KW-0614">Plasmid</keyword>
<dbReference type="EMBL" id="CP019718">
    <property type="protein sequence ID" value="QHZ54065.1"/>
    <property type="molecule type" value="Genomic_DNA"/>
</dbReference>
<dbReference type="RefSeq" id="WP_172424000.1">
    <property type="nucleotide sequence ID" value="NZ_CP019718.1"/>
</dbReference>
<sequence>MKTVVLYNGRTYKRLKDGMHGRAFPSNIAGKLCRQPGCLPYIYFGRKVFTLGTKNGRIEVTNSRRLLYVV</sequence>
<organism evidence="1 2">
    <name type="scientific">Paenibacillus larvae subsp. larvae</name>
    <dbReference type="NCBI Taxonomy" id="147375"/>
    <lineage>
        <taxon>Bacteria</taxon>
        <taxon>Bacillati</taxon>
        <taxon>Bacillota</taxon>
        <taxon>Bacilli</taxon>
        <taxon>Bacillales</taxon>
        <taxon>Paenibacillaceae</taxon>
        <taxon>Paenibacillus</taxon>
    </lineage>
</organism>
<accession>A0A6C0QZB5</accession>
<gene>
    <name evidence="1" type="ORF">ERICV_05081</name>
</gene>
<protein>
    <submittedName>
        <fullName evidence="1">Uncharacterized protein</fullName>
    </submittedName>
</protein>
<proteinExistence type="predicted"/>